<dbReference type="Proteomes" id="UP000199649">
    <property type="component" value="Chromosome I"/>
</dbReference>
<organism evidence="2 3">
    <name type="scientific">Agrococcus carbonis</name>
    <dbReference type="NCBI Taxonomy" id="684552"/>
    <lineage>
        <taxon>Bacteria</taxon>
        <taxon>Bacillati</taxon>
        <taxon>Actinomycetota</taxon>
        <taxon>Actinomycetes</taxon>
        <taxon>Micrococcales</taxon>
        <taxon>Microbacteriaceae</taxon>
        <taxon>Agrococcus</taxon>
    </lineage>
</organism>
<dbReference type="EMBL" id="LT629734">
    <property type="protein sequence ID" value="SDS24473.1"/>
    <property type="molecule type" value="Genomic_DNA"/>
</dbReference>
<feature type="compositionally biased region" description="Low complexity" evidence="1">
    <location>
        <begin position="69"/>
        <end position="78"/>
    </location>
</feature>
<protein>
    <submittedName>
        <fullName evidence="2">Uncharacterized protein</fullName>
    </submittedName>
</protein>
<proteinExistence type="predicted"/>
<reference evidence="3" key="1">
    <citation type="submission" date="2016-10" db="EMBL/GenBank/DDBJ databases">
        <authorList>
            <person name="Varghese N."/>
            <person name="Submissions S."/>
        </authorList>
    </citation>
    <scope>NUCLEOTIDE SEQUENCE [LARGE SCALE GENOMIC DNA]</scope>
    <source>
        <strain evidence="3">DSM 22965</strain>
    </source>
</reference>
<feature type="region of interest" description="Disordered" evidence="1">
    <location>
        <begin position="1"/>
        <end position="32"/>
    </location>
</feature>
<dbReference type="AlphaFoldDB" id="A0A1H1QMB1"/>
<dbReference type="OrthoDB" id="9908729at2"/>
<feature type="region of interest" description="Disordered" evidence="1">
    <location>
        <begin position="58"/>
        <end position="89"/>
    </location>
</feature>
<dbReference type="RefSeq" id="WP_092666762.1">
    <property type="nucleotide sequence ID" value="NZ_LT629734.1"/>
</dbReference>
<gene>
    <name evidence="2" type="ORF">SAMN04489719_1876</name>
</gene>
<evidence type="ECO:0000313" key="2">
    <source>
        <dbReference type="EMBL" id="SDS24473.1"/>
    </source>
</evidence>
<evidence type="ECO:0000256" key="1">
    <source>
        <dbReference type="SAM" id="MobiDB-lite"/>
    </source>
</evidence>
<evidence type="ECO:0000313" key="3">
    <source>
        <dbReference type="Proteomes" id="UP000199649"/>
    </source>
</evidence>
<keyword evidence="3" id="KW-1185">Reference proteome</keyword>
<accession>A0A1H1QMB1</accession>
<name>A0A1H1QMB1_9MICO</name>
<sequence>MANYELPEQDRREDDEAPDIVVPGEDVDGSADFVGDVTGRSYDEQADRAQAVIDRAHDLDKPELEPDDASVAAQAASSTPGPDADDRPV</sequence>